<reference evidence="2 3" key="1">
    <citation type="journal article" date="2022" name="Nat. Plants">
        <title>Genomes of leafy and leafless Platanthera orchids illuminate the evolution of mycoheterotrophy.</title>
        <authorList>
            <person name="Li M.H."/>
            <person name="Liu K.W."/>
            <person name="Li Z."/>
            <person name="Lu H.C."/>
            <person name="Ye Q.L."/>
            <person name="Zhang D."/>
            <person name="Wang J.Y."/>
            <person name="Li Y.F."/>
            <person name="Zhong Z.M."/>
            <person name="Liu X."/>
            <person name="Yu X."/>
            <person name="Liu D.K."/>
            <person name="Tu X.D."/>
            <person name="Liu B."/>
            <person name="Hao Y."/>
            <person name="Liao X.Y."/>
            <person name="Jiang Y.T."/>
            <person name="Sun W.H."/>
            <person name="Chen J."/>
            <person name="Chen Y.Q."/>
            <person name="Ai Y."/>
            <person name="Zhai J.W."/>
            <person name="Wu S.S."/>
            <person name="Zhou Z."/>
            <person name="Hsiao Y.Y."/>
            <person name="Wu W.L."/>
            <person name="Chen Y.Y."/>
            <person name="Lin Y.F."/>
            <person name="Hsu J.L."/>
            <person name="Li C.Y."/>
            <person name="Wang Z.W."/>
            <person name="Zhao X."/>
            <person name="Zhong W.Y."/>
            <person name="Ma X.K."/>
            <person name="Ma L."/>
            <person name="Huang J."/>
            <person name="Chen G.Z."/>
            <person name="Huang M.Z."/>
            <person name="Huang L."/>
            <person name="Peng D.H."/>
            <person name="Luo Y.B."/>
            <person name="Zou S.Q."/>
            <person name="Chen S.P."/>
            <person name="Lan S."/>
            <person name="Tsai W.C."/>
            <person name="Van de Peer Y."/>
            <person name="Liu Z.J."/>
        </authorList>
    </citation>
    <scope>NUCLEOTIDE SEQUENCE [LARGE SCALE GENOMIC DNA]</scope>
    <source>
        <strain evidence="2">Lor287</strain>
    </source>
</reference>
<organism evidence="2 3">
    <name type="scientific">Platanthera zijinensis</name>
    <dbReference type="NCBI Taxonomy" id="2320716"/>
    <lineage>
        <taxon>Eukaryota</taxon>
        <taxon>Viridiplantae</taxon>
        <taxon>Streptophyta</taxon>
        <taxon>Embryophyta</taxon>
        <taxon>Tracheophyta</taxon>
        <taxon>Spermatophyta</taxon>
        <taxon>Magnoliopsida</taxon>
        <taxon>Liliopsida</taxon>
        <taxon>Asparagales</taxon>
        <taxon>Orchidaceae</taxon>
        <taxon>Orchidoideae</taxon>
        <taxon>Orchideae</taxon>
        <taxon>Orchidinae</taxon>
        <taxon>Platanthera</taxon>
    </lineage>
</organism>
<name>A0AAP0B7N4_9ASPA</name>
<sequence length="158" mass="17290">MLENNPDNIKRFVPPQRNRSLNRRKSGGIPDRFAKINYHGIDGDKSQASIAKKISTIDHGDSGSSYIQNENSYTGLVALDGCSTSEAAQLLSERWAAIMHSYNDQSIDVSEKPILYSGASGSSWGHLKLPHQMDFAVELRRAIDSSESNAASISGDHI</sequence>
<dbReference type="EMBL" id="JBBWWQ010000014">
    <property type="protein sequence ID" value="KAK8931266.1"/>
    <property type="molecule type" value="Genomic_DNA"/>
</dbReference>
<dbReference type="AlphaFoldDB" id="A0AAP0B7N4"/>
<proteinExistence type="predicted"/>
<evidence type="ECO:0000313" key="3">
    <source>
        <dbReference type="Proteomes" id="UP001418222"/>
    </source>
</evidence>
<evidence type="ECO:0000256" key="1">
    <source>
        <dbReference type="SAM" id="MobiDB-lite"/>
    </source>
</evidence>
<dbReference type="PANTHER" id="PTHR36032:SF1">
    <property type="entry name" value="PHOSPHOPANTOTHENATE--CYSTEINE LIGASE 2"/>
    <property type="match status" value="1"/>
</dbReference>
<accession>A0AAP0B7N4</accession>
<gene>
    <name evidence="2" type="ORF">KSP39_PZI016106</name>
</gene>
<feature type="region of interest" description="Disordered" evidence="1">
    <location>
        <begin position="1"/>
        <end position="28"/>
    </location>
</feature>
<dbReference type="Proteomes" id="UP001418222">
    <property type="component" value="Unassembled WGS sequence"/>
</dbReference>
<dbReference type="PANTHER" id="PTHR36032">
    <property type="entry name" value="PHOSPHOPANTOTHENATE--CYSTEINE LIGASE 2"/>
    <property type="match status" value="1"/>
</dbReference>
<keyword evidence="3" id="KW-1185">Reference proteome</keyword>
<protein>
    <submittedName>
        <fullName evidence="2">Uncharacterized protein</fullName>
    </submittedName>
</protein>
<comment type="caution">
    <text evidence="2">The sequence shown here is derived from an EMBL/GenBank/DDBJ whole genome shotgun (WGS) entry which is preliminary data.</text>
</comment>
<evidence type="ECO:0000313" key="2">
    <source>
        <dbReference type="EMBL" id="KAK8931266.1"/>
    </source>
</evidence>